<dbReference type="InterPro" id="IPR000571">
    <property type="entry name" value="Znf_CCCH"/>
</dbReference>
<reference evidence="4 5" key="1">
    <citation type="submission" date="2014-04" db="EMBL/GenBank/DDBJ databases">
        <authorList>
            <consortium name="DOE Joint Genome Institute"/>
            <person name="Kuo A."/>
            <person name="Gay G."/>
            <person name="Dore J."/>
            <person name="Kohler A."/>
            <person name="Nagy L.G."/>
            <person name="Floudas D."/>
            <person name="Copeland A."/>
            <person name="Barry K.W."/>
            <person name="Cichocki N."/>
            <person name="Veneault-Fourrey C."/>
            <person name="LaButti K."/>
            <person name="Lindquist E.A."/>
            <person name="Lipzen A."/>
            <person name="Lundell T."/>
            <person name="Morin E."/>
            <person name="Murat C."/>
            <person name="Sun H."/>
            <person name="Tunlid A."/>
            <person name="Henrissat B."/>
            <person name="Grigoriev I.V."/>
            <person name="Hibbett D.S."/>
            <person name="Martin F."/>
            <person name="Nordberg H.P."/>
            <person name="Cantor M.N."/>
            <person name="Hua S.X."/>
        </authorList>
    </citation>
    <scope>NUCLEOTIDE SEQUENCE [LARGE SCALE GENOMIC DNA]</scope>
    <source>
        <strain evidence="5">h7</strain>
    </source>
</reference>
<proteinExistence type="predicted"/>
<evidence type="ECO:0000313" key="5">
    <source>
        <dbReference type="Proteomes" id="UP000053424"/>
    </source>
</evidence>
<protein>
    <recommendedName>
        <fullName evidence="3">C3H1-type domain-containing protein</fullName>
    </recommendedName>
</protein>
<evidence type="ECO:0000256" key="2">
    <source>
        <dbReference type="SAM" id="MobiDB-lite"/>
    </source>
</evidence>
<evidence type="ECO:0000256" key="1">
    <source>
        <dbReference type="PROSITE-ProRule" id="PRU00723"/>
    </source>
</evidence>
<dbReference type="HOGENOM" id="CLU_041692_1_0_1"/>
<sequence length="379" mass="41807">MTEVDRPNTTEPSTQNEPSRDSAVPVLSPEVAENCEKCIDRYRAGNAEKADIFLELQGIIGKHVPDNQAEFALQALRSYLAMLDNHDKLQSAALSRGGFPIEPIPSERGSVVDDDEPPVESSPAKRARSPDSDFAWVIQEQINPAPLSVELRQTQATLANFACDLKIAKASLLNSSRLPQFPDGEWSNILAGRFVDFDHVLSGLYSIAPDDRRRERFGSLEIVAGASTPAKVVRSHSEWTIAWDSFVDAMLYIFPFRGPELIAYAKSIKQLFTSIPPERHLRIIQYDKAVRLRVSQRRDLLLSDVLAFADLSLLWLQHGGGSTGSSIRSPHSSPSKPRREACRRYNAGTCPNSQSSCDYAHICSTCRSTGHVASACGSK</sequence>
<dbReference type="Proteomes" id="UP000053424">
    <property type="component" value="Unassembled WGS sequence"/>
</dbReference>
<feature type="region of interest" description="Disordered" evidence="2">
    <location>
        <begin position="1"/>
        <end position="27"/>
    </location>
</feature>
<keyword evidence="1" id="KW-0863">Zinc-finger</keyword>
<evidence type="ECO:0000259" key="3">
    <source>
        <dbReference type="PROSITE" id="PS50103"/>
    </source>
</evidence>
<evidence type="ECO:0000313" key="4">
    <source>
        <dbReference type="EMBL" id="KIM37661.1"/>
    </source>
</evidence>
<keyword evidence="5" id="KW-1185">Reference proteome</keyword>
<keyword evidence="1" id="KW-0479">Metal-binding</keyword>
<dbReference type="PROSITE" id="PS50103">
    <property type="entry name" value="ZF_C3H1"/>
    <property type="match status" value="1"/>
</dbReference>
<gene>
    <name evidence="4" type="ORF">M413DRAFT_76890</name>
</gene>
<dbReference type="STRING" id="686832.A0A0C3C228"/>
<feature type="region of interest" description="Disordered" evidence="2">
    <location>
        <begin position="321"/>
        <end position="340"/>
    </location>
</feature>
<name>A0A0C3C228_HEBCY</name>
<feature type="zinc finger region" description="C3H1-type" evidence="1">
    <location>
        <begin position="336"/>
        <end position="364"/>
    </location>
</feature>
<accession>A0A0C3C228</accession>
<dbReference type="GO" id="GO:0008270">
    <property type="term" value="F:zinc ion binding"/>
    <property type="evidence" value="ECO:0007669"/>
    <property type="project" value="UniProtKB-KW"/>
</dbReference>
<feature type="domain" description="C3H1-type" evidence="3">
    <location>
        <begin position="336"/>
        <end position="364"/>
    </location>
</feature>
<feature type="region of interest" description="Disordered" evidence="2">
    <location>
        <begin position="96"/>
        <end position="130"/>
    </location>
</feature>
<feature type="compositionally biased region" description="Low complexity" evidence="2">
    <location>
        <begin position="324"/>
        <end position="335"/>
    </location>
</feature>
<dbReference type="OrthoDB" id="2355984at2759"/>
<organism evidence="4 5">
    <name type="scientific">Hebeloma cylindrosporum</name>
    <dbReference type="NCBI Taxonomy" id="76867"/>
    <lineage>
        <taxon>Eukaryota</taxon>
        <taxon>Fungi</taxon>
        <taxon>Dikarya</taxon>
        <taxon>Basidiomycota</taxon>
        <taxon>Agaricomycotina</taxon>
        <taxon>Agaricomycetes</taxon>
        <taxon>Agaricomycetidae</taxon>
        <taxon>Agaricales</taxon>
        <taxon>Agaricineae</taxon>
        <taxon>Hymenogastraceae</taxon>
        <taxon>Hebeloma</taxon>
    </lineage>
</organism>
<dbReference type="AlphaFoldDB" id="A0A0C3C228"/>
<dbReference type="EMBL" id="KN831796">
    <property type="protein sequence ID" value="KIM37661.1"/>
    <property type="molecule type" value="Genomic_DNA"/>
</dbReference>
<reference evidence="5" key="2">
    <citation type="submission" date="2015-01" db="EMBL/GenBank/DDBJ databases">
        <title>Evolutionary Origins and Diversification of the Mycorrhizal Mutualists.</title>
        <authorList>
            <consortium name="DOE Joint Genome Institute"/>
            <consortium name="Mycorrhizal Genomics Consortium"/>
            <person name="Kohler A."/>
            <person name="Kuo A."/>
            <person name="Nagy L.G."/>
            <person name="Floudas D."/>
            <person name="Copeland A."/>
            <person name="Barry K.W."/>
            <person name="Cichocki N."/>
            <person name="Veneault-Fourrey C."/>
            <person name="LaButti K."/>
            <person name="Lindquist E.A."/>
            <person name="Lipzen A."/>
            <person name="Lundell T."/>
            <person name="Morin E."/>
            <person name="Murat C."/>
            <person name="Riley R."/>
            <person name="Ohm R."/>
            <person name="Sun H."/>
            <person name="Tunlid A."/>
            <person name="Henrissat B."/>
            <person name="Grigoriev I.V."/>
            <person name="Hibbett D.S."/>
            <person name="Martin F."/>
        </authorList>
    </citation>
    <scope>NUCLEOTIDE SEQUENCE [LARGE SCALE GENOMIC DNA]</scope>
    <source>
        <strain evidence="5">h7</strain>
    </source>
</reference>
<keyword evidence="1" id="KW-0862">Zinc</keyword>